<dbReference type="RefSeq" id="WP_003133480.1">
    <property type="nucleotide sequence ID" value="NZ_CP084377.1"/>
</dbReference>
<feature type="domain" description="ABC transporter" evidence="5">
    <location>
        <begin position="2"/>
        <end position="238"/>
    </location>
</feature>
<proteinExistence type="predicted"/>
<protein>
    <submittedName>
        <fullName evidence="6">Iron complex transport system ATP-binding protein</fullName>
    </submittedName>
</protein>
<dbReference type="InterPro" id="IPR003593">
    <property type="entry name" value="AAA+_ATPase"/>
</dbReference>
<dbReference type="GO" id="GO:0005524">
    <property type="term" value="F:ATP binding"/>
    <property type="evidence" value="ECO:0007669"/>
    <property type="project" value="UniProtKB-KW"/>
</dbReference>
<dbReference type="Proteomes" id="UP000181969">
    <property type="component" value="Unassembled WGS sequence"/>
</dbReference>
<dbReference type="EMBL" id="FOTJ01000006">
    <property type="protein sequence ID" value="SFL35924.1"/>
    <property type="molecule type" value="Genomic_DNA"/>
</dbReference>
<keyword evidence="4" id="KW-1278">Translocase</keyword>
<dbReference type="PANTHER" id="PTHR42794">
    <property type="entry name" value="HEMIN IMPORT ATP-BINDING PROTEIN HMUV"/>
    <property type="match status" value="1"/>
</dbReference>
<keyword evidence="3 6" id="KW-0067">ATP-binding</keyword>
<dbReference type="PANTHER" id="PTHR42794:SF1">
    <property type="entry name" value="HEMIN IMPORT ATP-BINDING PROTEIN HMUV"/>
    <property type="match status" value="1"/>
</dbReference>
<sequence length="258" mass="29544">MLKVENLKVEYSGKEILSDINFSVKAGERLAILGPNGSGKSTLLKSLAGLLKYEGKIEFNEQSLTTLKRIELAEKVALLSQNPAVYFSYSVYETLMMGLYTQLRKRFMAVARAQDKARVAQVMVALDLDKIKDQQLSTLSGGQLQRVFFARTLLQNPQIVLLDEPNNHLDIYYQLEMLRNIDKYFTQNQIIIAVFHDINLALSFSENILVLQEGKILKQGKANAVLSRSFLEQVYQADVLDYMLEKHKFWQEIDKKQE</sequence>
<dbReference type="PROSITE" id="PS50893">
    <property type="entry name" value="ABC_TRANSPORTER_2"/>
    <property type="match status" value="1"/>
</dbReference>
<dbReference type="InterPro" id="IPR017871">
    <property type="entry name" value="ABC_transporter-like_CS"/>
</dbReference>
<dbReference type="PROSITE" id="PS00211">
    <property type="entry name" value="ABC_TRANSPORTER_1"/>
    <property type="match status" value="1"/>
</dbReference>
<dbReference type="SUPFAM" id="SSF52540">
    <property type="entry name" value="P-loop containing nucleoside triphosphate hydrolases"/>
    <property type="match status" value="1"/>
</dbReference>
<accession>A0A1I4H0Y8</accession>
<evidence type="ECO:0000256" key="3">
    <source>
        <dbReference type="ARBA" id="ARBA00022840"/>
    </source>
</evidence>
<evidence type="ECO:0000256" key="4">
    <source>
        <dbReference type="ARBA" id="ARBA00022967"/>
    </source>
</evidence>
<dbReference type="Gene3D" id="3.40.50.300">
    <property type="entry name" value="P-loop containing nucleotide triphosphate hydrolases"/>
    <property type="match status" value="1"/>
</dbReference>
<dbReference type="Pfam" id="PF00005">
    <property type="entry name" value="ABC_tran"/>
    <property type="match status" value="1"/>
</dbReference>
<gene>
    <name evidence="6" type="ORF">SAMN05216438_10672</name>
</gene>
<dbReference type="InterPro" id="IPR027417">
    <property type="entry name" value="P-loop_NTPase"/>
</dbReference>
<name>A0A1I4H0Y8_9LACT</name>
<dbReference type="FunFam" id="3.40.50.300:FF:000134">
    <property type="entry name" value="Iron-enterobactin ABC transporter ATP-binding protein"/>
    <property type="match status" value="1"/>
</dbReference>
<dbReference type="SMART" id="SM00382">
    <property type="entry name" value="AAA"/>
    <property type="match status" value="1"/>
</dbReference>
<evidence type="ECO:0000313" key="7">
    <source>
        <dbReference type="Proteomes" id="UP000181969"/>
    </source>
</evidence>
<evidence type="ECO:0000313" key="6">
    <source>
        <dbReference type="EMBL" id="SFL35924.1"/>
    </source>
</evidence>
<evidence type="ECO:0000259" key="5">
    <source>
        <dbReference type="PROSITE" id="PS50893"/>
    </source>
</evidence>
<dbReference type="OrthoDB" id="9787851at2"/>
<reference evidence="6 7" key="1">
    <citation type="submission" date="2016-10" db="EMBL/GenBank/DDBJ databases">
        <authorList>
            <person name="de Groot N.N."/>
        </authorList>
    </citation>
    <scope>NUCLEOTIDE SEQUENCE [LARGE SCALE GENOMIC DNA]</scope>
    <source>
        <strain evidence="6 7">M79</strain>
    </source>
</reference>
<dbReference type="AlphaFoldDB" id="A0A1I4H0Y8"/>
<organism evidence="6 7">
    <name type="scientific">Lactococcus garvieae</name>
    <dbReference type="NCBI Taxonomy" id="1363"/>
    <lineage>
        <taxon>Bacteria</taxon>
        <taxon>Bacillati</taxon>
        <taxon>Bacillota</taxon>
        <taxon>Bacilli</taxon>
        <taxon>Lactobacillales</taxon>
        <taxon>Streptococcaceae</taxon>
        <taxon>Lactococcus</taxon>
    </lineage>
</organism>
<dbReference type="CDD" id="cd03214">
    <property type="entry name" value="ABC_Iron-Siderophores_B12_Hemin"/>
    <property type="match status" value="1"/>
</dbReference>
<keyword evidence="1" id="KW-0813">Transport</keyword>
<evidence type="ECO:0000256" key="1">
    <source>
        <dbReference type="ARBA" id="ARBA00022448"/>
    </source>
</evidence>
<keyword evidence="2" id="KW-0547">Nucleotide-binding</keyword>
<dbReference type="GO" id="GO:0016887">
    <property type="term" value="F:ATP hydrolysis activity"/>
    <property type="evidence" value="ECO:0007669"/>
    <property type="project" value="InterPro"/>
</dbReference>
<evidence type="ECO:0000256" key="2">
    <source>
        <dbReference type="ARBA" id="ARBA00022741"/>
    </source>
</evidence>
<dbReference type="InterPro" id="IPR003439">
    <property type="entry name" value="ABC_transporter-like_ATP-bd"/>
</dbReference>